<dbReference type="InterPro" id="IPR000834">
    <property type="entry name" value="Peptidase_M14"/>
</dbReference>
<gene>
    <name evidence="5" type="ORF">EB796_008450</name>
</gene>
<keyword evidence="6" id="KW-1185">Reference proteome</keyword>
<evidence type="ECO:0000256" key="1">
    <source>
        <dbReference type="ARBA" id="ARBA00001947"/>
    </source>
</evidence>
<dbReference type="OrthoDB" id="3626597at2759"/>
<feature type="domain" description="Peptidase M14" evidence="4">
    <location>
        <begin position="1"/>
        <end position="98"/>
    </location>
</feature>
<evidence type="ECO:0000256" key="2">
    <source>
        <dbReference type="ARBA" id="ARBA00005988"/>
    </source>
</evidence>
<proteinExistence type="inferred from homology"/>
<dbReference type="PANTHER" id="PTHR11705">
    <property type="entry name" value="PROTEASE FAMILY M14 CARBOXYPEPTIDASE A,B"/>
    <property type="match status" value="1"/>
</dbReference>
<evidence type="ECO:0000313" key="5">
    <source>
        <dbReference type="EMBL" id="KAF6033243.1"/>
    </source>
</evidence>
<feature type="active site" description="Proton donor/acceptor" evidence="3">
    <location>
        <position position="62"/>
    </location>
</feature>
<comment type="cofactor">
    <cofactor evidence="1">
        <name>Zn(2+)</name>
        <dbReference type="ChEBI" id="CHEBI:29105"/>
    </cofactor>
</comment>
<dbReference type="GO" id="GO:0008270">
    <property type="term" value="F:zinc ion binding"/>
    <property type="evidence" value="ECO:0007669"/>
    <property type="project" value="InterPro"/>
</dbReference>
<dbReference type="GO" id="GO:0004181">
    <property type="term" value="F:metallocarboxypeptidase activity"/>
    <property type="evidence" value="ECO:0007669"/>
    <property type="project" value="InterPro"/>
</dbReference>
<dbReference type="PANTHER" id="PTHR11705:SF91">
    <property type="entry name" value="FI01817P-RELATED"/>
    <property type="match status" value="1"/>
</dbReference>
<name>A0A7J7K4Y7_BUGNE</name>
<evidence type="ECO:0000256" key="3">
    <source>
        <dbReference type="PROSITE-ProRule" id="PRU01379"/>
    </source>
</evidence>
<organism evidence="5 6">
    <name type="scientific">Bugula neritina</name>
    <name type="common">Brown bryozoan</name>
    <name type="synonym">Sertularia neritina</name>
    <dbReference type="NCBI Taxonomy" id="10212"/>
    <lineage>
        <taxon>Eukaryota</taxon>
        <taxon>Metazoa</taxon>
        <taxon>Spiralia</taxon>
        <taxon>Lophotrochozoa</taxon>
        <taxon>Bryozoa</taxon>
        <taxon>Gymnolaemata</taxon>
        <taxon>Cheilostomatida</taxon>
        <taxon>Flustrina</taxon>
        <taxon>Buguloidea</taxon>
        <taxon>Bugulidae</taxon>
        <taxon>Bugula</taxon>
    </lineage>
</organism>
<dbReference type="EMBL" id="VXIV02001416">
    <property type="protein sequence ID" value="KAF6033243.1"/>
    <property type="molecule type" value="Genomic_DNA"/>
</dbReference>
<dbReference type="Gene3D" id="3.40.630.10">
    <property type="entry name" value="Zn peptidases"/>
    <property type="match status" value="2"/>
</dbReference>
<dbReference type="AlphaFoldDB" id="A0A7J7K4Y7"/>
<evidence type="ECO:0000313" key="6">
    <source>
        <dbReference type="Proteomes" id="UP000593567"/>
    </source>
</evidence>
<sequence length="98" mass="10939">MLMSYNTNAEVQELMDRFDWYFLPIANPDGYEYTHTNVNAASGGAYDWAKAVAGIKYSYTYELRPDGNAWNGFVVSENEIEPSGEEVWASLAAVAAEL</sequence>
<accession>A0A7J7K4Y7</accession>
<dbReference type="GO" id="GO:0005615">
    <property type="term" value="C:extracellular space"/>
    <property type="evidence" value="ECO:0007669"/>
    <property type="project" value="TreeGrafter"/>
</dbReference>
<dbReference type="Pfam" id="PF00246">
    <property type="entry name" value="Peptidase_M14"/>
    <property type="match status" value="2"/>
</dbReference>
<dbReference type="Proteomes" id="UP000593567">
    <property type="component" value="Unassembled WGS sequence"/>
</dbReference>
<comment type="similarity">
    <text evidence="2 3">Belongs to the peptidase M14 family.</text>
</comment>
<dbReference type="PROSITE" id="PS52035">
    <property type="entry name" value="PEPTIDASE_M14"/>
    <property type="match status" value="1"/>
</dbReference>
<comment type="caution">
    <text evidence="5">The sequence shown here is derived from an EMBL/GenBank/DDBJ whole genome shotgun (WGS) entry which is preliminary data.</text>
</comment>
<dbReference type="SUPFAM" id="SSF53187">
    <property type="entry name" value="Zn-dependent exopeptidases"/>
    <property type="match status" value="1"/>
</dbReference>
<reference evidence="5" key="1">
    <citation type="submission" date="2020-06" db="EMBL/GenBank/DDBJ databases">
        <title>Draft genome of Bugula neritina, a colonial animal packing powerful symbionts and potential medicines.</title>
        <authorList>
            <person name="Rayko M."/>
        </authorList>
    </citation>
    <scope>NUCLEOTIDE SEQUENCE [LARGE SCALE GENOMIC DNA]</scope>
    <source>
        <strain evidence="5">Kwan_BN1</strain>
    </source>
</reference>
<evidence type="ECO:0000259" key="4">
    <source>
        <dbReference type="PROSITE" id="PS52035"/>
    </source>
</evidence>
<dbReference type="GO" id="GO:0006508">
    <property type="term" value="P:proteolysis"/>
    <property type="evidence" value="ECO:0007669"/>
    <property type="project" value="InterPro"/>
</dbReference>
<protein>
    <recommendedName>
        <fullName evidence="4">Peptidase M14 domain-containing protein</fullName>
    </recommendedName>
</protein>